<evidence type="ECO:0000256" key="7">
    <source>
        <dbReference type="SAM" id="Phobius"/>
    </source>
</evidence>
<keyword evidence="6 7" id="KW-0472">Membrane</keyword>
<keyword evidence="3" id="KW-1003">Cell membrane</keyword>
<feature type="transmembrane region" description="Helical" evidence="7">
    <location>
        <begin position="236"/>
        <end position="261"/>
    </location>
</feature>
<feature type="transmembrane region" description="Helical" evidence="7">
    <location>
        <begin position="62"/>
        <end position="87"/>
    </location>
</feature>
<feature type="transmembrane region" description="Helical" evidence="7">
    <location>
        <begin position="381"/>
        <end position="409"/>
    </location>
</feature>
<dbReference type="InterPro" id="IPR036259">
    <property type="entry name" value="MFS_trans_sf"/>
</dbReference>
<dbReference type="EMBL" id="CP053921">
    <property type="protein sequence ID" value="QKG71544.1"/>
    <property type="molecule type" value="Genomic_DNA"/>
</dbReference>
<dbReference type="RefSeq" id="WP_173214575.1">
    <property type="nucleotide sequence ID" value="NZ_CP053921.1"/>
</dbReference>
<dbReference type="GO" id="GO:0022857">
    <property type="term" value="F:transmembrane transporter activity"/>
    <property type="evidence" value="ECO:0007669"/>
    <property type="project" value="InterPro"/>
</dbReference>
<keyword evidence="9" id="KW-1185">Reference proteome</keyword>
<evidence type="ECO:0000256" key="1">
    <source>
        <dbReference type="ARBA" id="ARBA00004651"/>
    </source>
</evidence>
<dbReference type="SUPFAM" id="SSF103473">
    <property type="entry name" value="MFS general substrate transporter"/>
    <property type="match status" value="1"/>
</dbReference>
<dbReference type="CDD" id="cd06173">
    <property type="entry name" value="MFS_MefA_like"/>
    <property type="match status" value="1"/>
</dbReference>
<keyword evidence="2" id="KW-0813">Transport</keyword>
<accession>A0A7D4BP21</accession>
<dbReference type="Pfam" id="PF07690">
    <property type="entry name" value="MFS_1"/>
    <property type="match status" value="1"/>
</dbReference>
<dbReference type="PANTHER" id="PTHR23513">
    <property type="entry name" value="INTEGRAL MEMBRANE EFFLUX PROTEIN-RELATED"/>
    <property type="match status" value="1"/>
</dbReference>
<reference evidence="8 9" key="1">
    <citation type="submission" date="2020-05" db="EMBL/GenBank/DDBJ databases">
        <title>Erythrobacter mangrovi sp. nov., isolated from rhizosphere soil of mangrove plant (Kandelia candel).</title>
        <authorList>
            <person name="Ye Y.H."/>
        </authorList>
    </citation>
    <scope>NUCLEOTIDE SEQUENCE [LARGE SCALE GENOMIC DNA]</scope>
    <source>
        <strain evidence="8 9">EB310</strain>
    </source>
</reference>
<dbReference type="Gene3D" id="1.20.1250.20">
    <property type="entry name" value="MFS general substrate transporter like domains"/>
    <property type="match status" value="1"/>
</dbReference>
<evidence type="ECO:0000256" key="6">
    <source>
        <dbReference type="ARBA" id="ARBA00023136"/>
    </source>
</evidence>
<gene>
    <name evidence="8" type="ORF">HQR01_09320</name>
</gene>
<protein>
    <submittedName>
        <fullName evidence="8">MFS transporter</fullName>
    </submittedName>
</protein>
<keyword evidence="5 7" id="KW-1133">Transmembrane helix</keyword>
<organism evidence="8 9">
    <name type="scientific">Erythrobacter mangrovi</name>
    <dbReference type="NCBI Taxonomy" id="2739433"/>
    <lineage>
        <taxon>Bacteria</taxon>
        <taxon>Pseudomonadati</taxon>
        <taxon>Pseudomonadota</taxon>
        <taxon>Alphaproteobacteria</taxon>
        <taxon>Sphingomonadales</taxon>
        <taxon>Erythrobacteraceae</taxon>
        <taxon>Erythrobacter/Porphyrobacter group</taxon>
        <taxon>Erythrobacter</taxon>
    </lineage>
</organism>
<evidence type="ECO:0000256" key="4">
    <source>
        <dbReference type="ARBA" id="ARBA00022692"/>
    </source>
</evidence>
<dbReference type="InterPro" id="IPR011701">
    <property type="entry name" value="MFS"/>
</dbReference>
<dbReference type="KEGG" id="emv:HQR01_09320"/>
<sequence>MSSASTTPPLEPATPLAIADFRRFWTARFLAVFATMSMVVLIGYQAYDIARSDYGYSTSEGAFLLGLLGLAQFIPLLVLTPVAGWAADRFDRRVVAACANLTDCSIAIALAFLTWSGALNLPIVFGLAALHGTARVFVNPAMSAVAPNIVPPRLLPRAIAMSSIAWQVASVIGPAAGGFMFAESQWLPHAISAGMLVCSAALIRSIRPIRAEQDATPRHPVRQMIEGAQFTWRQKFLLGCITLDLFAVLLGGATAMLPVFARDILAVGPEGLGIMRGAPAIGASLVALWMAWRPLEHNVGPKMLWAVVVFGAATIVFGLSRNFALSIGALTLLGAADMVSVFIRSSLVQLNTPDRMRGRVSSISGLAISASNELGEMQSGLAAAVLGAAGAVVFGGVGAIVVTAIWAVIFPQLRQAKTFAPEFLPDNPGPETTRKEALT</sequence>
<proteinExistence type="predicted"/>
<evidence type="ECO:0000313" key="8">
    <source>
        <dbReference type="EMBL" id="QKG71544.1"/>
    </source>
</evidence>
<dbReference type="PANTHER" id="PTHR23513:SF9">
    <property type="entry name" value="ENTEROBACTIN EXPORTER ENTS"/>
    <property type="match status" value="1"/>
</dbReference>
<evidence type="ECO:0000313" key="9">
    <source>
        <dbReference type="Proteomes" id="UP000504693"/>
    </source>
</evidence>
<dbReference type="GO" id="GO:0005886">
    <property type="term" value="C:plasma membrane"/>
    <property type="evidence" value="ECO:0007669"/>
    <property type="project" value="UniProtKB-SubCell"/>
</dbReference>
<dbReference type="Proteomes" id="UP000504693">
    <property type="component" value="Chromosome"/>
</dbReference>
<evidence type="ECO:0000256" key="5">
    <source>
        <dbReference type="ARBA" id="ARBA00022989"/>
    </source>
</evidence>
<comment type="subcellular location">
    <subcellularLocation>
        <location evidence="1">Cell membrane</location>
        <topology evidence="1">Multi-pass membrane protein</topology>
    </subcellularLocation>
</comment>
<keyword evidence="4 7" id="KW-0812">Transmembrane</keyword>
<dbReference type="AlphaFoldDB" id="A0A7D4BP21"/>
<evidence type="ECO:0000256" key="3">
    <source>
        <dbReference type="ARBA" id="ARBA00022475"/>
    </source>
</evidence>
<feature type="transmembrane region" description="Helical" evidence="7">
    <location>
        <begin position="29"/>
        <end position="47"/>
    </location>
</feature>
<evidence type="ECO:0000256" key="2">
    <source>
        <dbReference type="ARBA" id="ARBA00022448"/>
    </source>
</evidence>
<feature type="transmembrane region" description="Helical" evidence="7">
    <location>
        <begin position="303"/>
        <end position="320"/>
    </location>
</feature>
<name>A0A7D4BP21_9SPHN</name>
<feature type="transmembrane region" description="Helical" evidence="7">
    <location>
        <begin position="273"/>
        <end position="291"/>
    </location>
</feature>
<feature type="transmembrane region" description="Helical" evidence="7">
    <location>
        <begin position="186"/>
        <end position="203"/>
    </location>
</feature>